<dbReference type="GO" id="GO:0008033">
    <property type="term" value="P:tRNA processing"/>
    <property type="evidence" value="ECO:0007669"/>
    <property type="project" value="UniProtKB-KW"/>
</dbReference>
<protein>
    <recommendedName>
        <fullName evidence="3">non-specific serine/threonine protein kinase</fullName>
        <ecNumber evidence="3">2.7.11.1</ecNumber>
    </recommendedName>
</protein>
<comment type="catalytic activity">
    <reaction evidence="14">
        <text>L-seryl-[protein] + ATP = O-phospho-L-seryl-[protein] + ADP + H(+)</text>
        <dbReference type="Rhea" id="RHEA:17989"/>
        <dbReference type="Rhea" id="RHEA-COMP:9863"/>
        <dbReference type="Rhea" id="RHEA-COMP:11604"/>
        <dbReference type="ChEBI" id="CHEBI:15378"/>
        <dbReference type="ChEBI" id="CHEBI:29999"/>
        <dbReference type="ChEBI" id="CHEBI:30616"/>
        <dbReference type="ChEBI" id="CHEBI:83421"/>
        <dbReference type="ChEBI" id="CHEBI:456216"/>
        <dbReference type="EC" id="2.7.11.1"/>
    </reaction>
</comment>
<evidence type="ECO:0000256" key="13">
    <source>
        <dbReference type="ARBA" id="ARBA00047899"/>
    </source>
</evidence>
<dbReference type="PROSITE" id="PS00109">
    <property type="entry name" value="PROTEIN_KINASE_TYR"/>
    <property type="match status" value="1"/>
</dbReference>
<dbReference type="PANTHER" id="PTHR12209">
    <property type="entry name" value="NON-SPECIFIC SERINE/THREONINE PROTEIN KINASE"/>
    <property type="match status" value="1"/>
</dbReference>
<keyword evidence="7" id="KW-0819">tRNA processing</keyword>
<reference evidence="16" key="1">
    <citation type="submission" date="2021-01" db="EMBL/GenBank/DDBJ databases">
        <authorList>
            <person name="Corre E."/>
            <person name="Pelletier E."/>
            <person name="Niang G."/>
            <person name="Scheremetjew M."/>
            <person name="Finn R."/>
            <person name="Kale V."/>
            <person name="Holt S."/>
            <person name="Cochrane G."/>
            <person name="Meng A."/>
            <person name="Brown T."/>
            <person name="Cohen L."/>
        </authorList>
    </citation>
    <scope>NUCLEOTIDE SEQUENCE</scope>
    <source>
        <strain evidence="16">NIES-2562</strain>
    </source>
</reference>
<name>A0A7S3GKE2_9EUKA</name>
<evidence type="ECO:0000256" key="6">
    <source>
        <dbReference type="ARBA" id="ARBA00022679"/>
    </source>
</evidence>
<keyword evidence="11" id="KW-0067">ATP-binding</keyword>
<dbReference type="Gene3D" id="1.10.510.10">
    <property type="entry name" value="Transferase(Phosphotransferase) domain 1"/>
    <property type="match status" value="1"/>
</dbReference>
<dbReference type="GO" id="GO:0005829">
    <property type="term" value="C:cytosol"/>
    <property type="evidence" value="ECO:0007669"/>
    <property type="project" value="TreeGrafter"/>
</dbReference>
<evidence type="ECO:0000259" key="15">
    <source>
        <dbReference type="PROSITE" id="PS50011"/>
    </source>
</evidence>
<evidence type="ECO:0000256" key="2">
    <source>
        <dbReference type="ARBA" id="ARBA00010630"/>
    </source>
</evidence>
<comment type="catalytic activity">
    <reaction evidence="13">
        <text>L-threonyl-[protein] + ATP = O-phospho-L-threonyl-[protein] + ADP + H(+)</text>
        <dbReference type="Rhea" id="RHEA:46608"/>
        <dbReference type="Rhea" id="RHEA-COMP:11060"/>
        <dbReference type="Rhea" id="RHEA-COMP:11605"/>
        <dbReference type="ChEBI" id="CHEBI:15378"/>
        <dbReference type="ChEBI" id="CHEBI:30013"/>
        <dbReference type="ChEBI" id="CHEBI:30616"/>
        <dbReference type="ChEBI" id="CHEBI:61977"/>
        <dbReference type="ChEBI" id="CHEBI:456216"/>
        <dbReference type="EC" id="2.7.11.1"/>
    </reaction>
</comment>
<evidence type="ECO:0000256" key="8">
    <source>
        <dbReference type="ARBA" id="ARBA00022741"/>
    </source>
</evidence>
<evidence type="ECO:0000256" key="5">
    <source>
        <dbReference type="ARBA" id="ARBA00022553"/>
    </source>
</evidence>
<keyword evidence="6" id="KW-0808">Transferase</keyword>
<dbReference type="GO" id="GO:0016787">
    <property type="term" value="F:hydrolase activity"/>
    <property type="evidence" value="ECO:0007669"/>
    <property type="project" value="UniProtKB-KW"/>
</dbReference>
<dbReference type="NCBIfam" id="TIGR03724">
    <property type="entry name" value="arch_bud32"/>
    <property type="match status" value="1"/>
</dbReference>
<evidence type="ECO:0000256" key="10">
    <source>
        <dbReference type="ARBA" id="ARBA00022801"/>
    </source>
</evidence>
<feature type="domain" description="Protein kinase" evidence="15">
    <location>
        <begin position="1"/>
        <end position="224"/>
    </location>
</feature>
<dbReference type="PROSITE" id="PS50011">
    <property type="entry name" value="PROTEIN_KINASE_DOM"/>
    <property type="match status" value="1"/>
</dbReference>
<keyword evidence="5" id="KW-0597">Phosphoprotein</keyword>
<sequence length="224" mass="24669">MVVMELVAQGAEGRVFRSTFCGRKCIVKERFPKKYRHPSLDSKLRAKRTQQEARALLKCRKSGISCPAVYFVDLDAGKITMEAFDAPTLKSYLLNIGADSAEALEVVAPAVGKELAIMHDMDIVHGDLTTSNVLVEKGGKKDGNDMPERYIFIDFGLSVVSTVPEDKAVDLYVMERAIVSTHPNSEKFTEAVLKAYCGVSKKASAVIQRLGVVRARGRKRDMIG</sequence>
<dbReference type="PANTHER" id="PTHR12209:SF0">
    <property type="entry name" value="EKC_KEOPS COMPLEX SUBUNIT TP53RK"/>
    <property type="match status" value="1"/>
</dbReference>
<keyword evidence="12" id="KW-0539">Nucleus</keyword>
<dbReference type="GO" id="GO:0070525">
    <property type="term" value="P:tRNA threonylcarbamoyladenosine metabolic process"/>
    <property type="evidence" value="ECO:0007669"/>
    <property type="project" value="TreeGrafter"/>
</dbReference>
<dbReference type="SUPFAM" id="SSF56112">
    <property type="entry name" value="Protein kinase-like (PK-like)"/>
    <property type="match status" value="1"/>
</dbReference>
<evidence type="ECO:0000313" key="16">
    <source>
        <dbReference type="EMBL" id="CAE0269153.1"/>
    </source>
</evidence>
<evidence type="ECO:0000256" key="12">
    <source>
        <dbReference type="ARBA" id="ARBA00023242"/>
    </source>
</evidence>
<evidence type="ECO:0000256" key="9">
    <source>
        <dbReference type="ARBA" id="ARBA00022777"/>
    </source>
</evidence>
<dbReference type="FunFam" id="3.30.200.20:FF:000201">
    <property type="entry name" value="TP53-regulating kinase isoform X1"/>
    <property type="match status" value="1"/>
</dbReference>
<evidence type="ECO:0000256" key="11">
    <source>
        <dbReference type="ARBA" id="ARBA00022840"/>
    </source>
</evidence>
<keyword evidence="9" id="KW-0418">Kinase</keyword>
<keyword evidence="8" id="KW-0547">Nucleotide-binding</keyword>
<dbReference type="EMBL" id="HBIB01047885">
    <property type="protein sequence ID" value="CAE0269153.1"/>
    <property type="molecule type" value="Transcribed_RNA"/>
</dbReference>
<proteinExistence type="inferred from homology"/>
<dbReference type="FunFam" id="1.10.510.10:FF:000323">
    <property type="entry name" value="TP53-regulating kinase, putative"/>
    <property type="match status" value="1"/>
</dbReference>
<dbReference type="InterPro" id="IPR011009">
    <property type="entry name" value="Kinase-like_dom_sf"/>
</dbReference>
<comment type="similarity">
    <text evidence="2">Belongs to the protein kinase superfamily. BUD32 family.</text>
</comment>
<dbReference type="SMART" id="SM00220">
    <property type="entry name" value="S_TKc"/>
    <property type="match status" value="1"/>
</dbReference>
<keyword evidence="4" id="KW-0723">Serine/threonine-protein kinase</keyword>
<dbReference type="GO" id="GO:0004674">
    <property type="term" value="F:protein serine/threonine kinase activity"/>
    <property type="evidence" value="ECO:0007669"/>
    <property type="project" value="UniProtKB-KW"/>
</dbReference>
<evidence type="ECO:0000256" key="1">
    <source>
        <dbReference type="ARBA" id="ARBA00004123"/>
    </source>
</evidence>
<organism evidence="16">
    <name type="scientific">Palpitomonas bilix</name>
    <dbReference type="NCBI Taxonomy" id="652834"/>
    <lineage>
        <taxon>Eukaryota</taxon>
        <taxon>Eukaryota incertae sedis</taxon>
    </lineage>
</organism>
<evidence type="ECO:0000256" key="14">
    <source>
        <dbReference type="ARBA" id="ARBA00048679"/>
    </source>
</evidence>
<dbReference type="EC" id="2.7.11.1" evidence="3"/>
<evidence type="ECO:0000256" key="7">
    <source>
        <dbReference type="ARBA" id="ARBA00022694"/>
    </source>
</evidence>
<dbReference type="GO" id="GO:0005524">
    <property type="term" value="F:ATP binding"/>
    <property type="evidence" value="ECO:0007669"/>
    <property type="project" value="UniProtKB-KW"/>
</dbReference>
<dbReference type="Gene3D" id="3.30.200.20">
    <property type="entry name" value="Phosphorylase Kinase, domain 1"/>
    <property type="match status" value="1"/>
</dbReference>
<dbReference type="GO" id="GO:0000408">
    <property type="term" value="C:EKC/KEOPS complex"/>
    <property type="evidence" value="ECO:0007669"/>
    <property type="project" value="TreeGrafter"/>
</dbReference>
<dbReference type="InterPro" id="IPR000719">
    <property type="entry name" value="Prot_kinase_dom"/>
</dbReference>
<dbReference type="InterPro" id="IPR008266">
    <property type="entry name" value="Tyr_kinase_AS"/>
</dbReference>
<accession>A0A7S3GKE2</accession>
<dbReference type="InterPro" id="IPR022495">
    <property type="entry name" value="Bud32"/>
</dbReference>
<evidence type="ECO:0000256" key="3">
    <source>
        <dbReference type="ARBA" id="ARBA00012513"/>
    </source>
</evidence>
<comment type="subcellular location">
    <subcellularLocation>
        <location evidence="1">Nucleus</location>
    </subcellularLocation>
</comment>
<dbReference type="AlphaFoldDB" id="A0A7S3GKE2"/>
<gene>
    <name evidence="16" type="ORF">PBIL07802_LOCUS31506</name>
</gene>
<evidence type="ECO:0000256" key="4">
    <source>
        <dbReference type="ARBA" id="ARBA00022527"/>
    </source>
</evidence>
<keyword evidence="10" id="KW-0378">Hydrolase</keyword>
<dbReference type="GO" id="GO:0005634">
    <property type="term" value="C:nucleus"/>
    <property type="evidence" value="ECO:0007669"/>
    <property type="project" value="UniProtKB-SubCell"/>
</dbReference>
<dbReference type="Pfam" id="PF00069">
    <property type="entry name" value="Pkinase"/>
    <property type="match status" value="1"/>
</dbReference>